<dbReference type="GO" id="GO:0005737">
    <property type="term" value="C:cytoplasm"/>
    <property type="evidence" value="ECO:0007669"/>
    <property type="project" value="UniProtKB-SubCell"/>
</dbReference>
<dbReference type="GO" id="GO:0003677">
    <property type="term" value="F:DNA binding"/>
    <property type="evidence" value="ECO:0007669"/>
    <property type="project" value="UniProtKB-KW"/>
</dbReference>
<dbReference type="InterPro" id="IPR036388">
    <property type="entry name" value="WH-like_DNA-bd_sf"/>
</dbReference>
<keyword evidence="2" id="KW-0963">Cytoplasm</keyword>
<feature type="domain" description="HTH marR-type" evidence="6">
    <location>
        <begin position="12"/>
        <end position="139"/>
    </location>
</feature>
<name>A0A1G7SKM9_9HYPH</name>
<evidence type="ECO:0000313" key="8">
    <source>
        <dbReference type="Proteomes" id="UP000199495"/>
    </source>
</evidence>
<dbReference type="InterPro" id="IPR055166">
    <property type="entry name" value="Transc_reg_Sar_Rot_HTH"/>
</dbReference>
<dbReference type="PANTHER" id="PTHR33164">
    <property type="entry name" value="TRANSCRIPTIONAL REGULATOR, MARR FAMILY"/>
    <property type="match status" value="1"/>
</dbReference>
<keyword evidence="8" id="KW-1185">Reference proteome</keyword>
<evidence type="ECO:0000256" key="4">
    <source>
        <dbReference type="ARBA" id="ARBA00023125"/>
    </source>
</evidence>
<keyword evidence="5" id="KW-0804">Transcription</keyword>
<dbReference type="Gene3D" id="1.10.10.10">
    <property type="entry name" value="Winged helix-like DNA-binding domain superfamily/Winged helix DNA-binding domain"/>
    <property type="match status" value="1"/>
</dbReference>
<dbReference type="PRINTS" id="PR00598">
    <property type="entry name" value="HTHMARR"/>
</dbReference>
<organism evidence="7 8">
    <name type="scientific">Pelagibacterium luteolum</name>
    <dbReference type="NCBI Taxonomy" id="440168"/>
    <lineage>
        <taxon>Bacteria</taxon>
        <taxon>Pseudomonadati</taxon>
        <taxon>Pseudomonadota</taxon>
        <taxon>Alphaproteobacteria</taxon>
        <taxon>Hyphomicrobiales</taxon>
        <taxon>Devosiaceae</taxon>
        <taxon>Pelagibacterium</taxon>
    </lineage>
</organism>
<sequence length="151" mass="16508">MTDADAPILAPEQQLCFAVYAAGQAFSRLYRPLLQPLGLTYPQYLVMLILWEGQPVTVTGIGRRLGLDTGTLTPLLKRLEASDLVVRTRSAEDERRVVVTLTEKGRQLKAEAKAIPEAVACASGRDLPDVMRLRDEINALSKALDASRGCT</sequence>
<dbReference type="InterPro" id="IPR000835">
    <property type="entry name" value="HTH_MarR-typ"/>
</dbReference>
<evidence type="ECO:0000256" key="5">
    <source>
        <dbReference type="ARBA" id="ARBA00023163"/>
    </source>
</evidence>
<dbReference type="GO" id="GO:0006950">
    <property type="term" value="P:response to stress"/>
    <property type="evidence" value="ECO:0007669"/>
    <property type="project" value="TreeGrafter"/>
</dbReference>
<dbReference type="InterPro" id="IPR039422">
    <property type="entry name" value="MarR/SlyA-like"/>
</dbReference>
<proteinExistence type="predicted"/>
<dbReference type="EMBL" id="FNCS01000001">
    <property type="protein sequence ID" value="SDG23548.1"/>
    <property type="molecule type" value="Genomic_DNA"/>
</dbReference>
<reference evidence="7 8" key="1">
    <citation type="submission" date="2016-10" db="EMBL/GenBank/DDBJ databases">
        <authorList>
            <person name="de Groot N.N."/>
        </authorList>
    </citation>
    <scope>NUCLEOTIDE SEQUENCE [LARGE SCALE GENOMIC DNA]</scope>
    <source>
        <strain evidence="7 8">CGMCC 1.10267</strain>
    </source>
</reference>
<keyword evidence="3" id="KW-0805">Transcription regulation</keyword>
<dbReference type="FunFam" id="1.10.10.10:FF:000163">
    <property type="entry name" value="MarR family transcriptional regulator"/>
    <property type="match status" value="1"/>
</dbReference>
<evidence type="ECO:0000256" key="2">
    <source>
        <dbReference type="ARBA" id="ARBA00022490"/>
    </source>
</evidence>
<accession>A0A1G7SKM9</accession>
<evidence type="ECO:0000256" key="3">
    <source>
        <dbReference type="ARBA" id="ARBA00023015"/>
    </source>
</evidence>
<dbReference type="SMART" id="SM00347">
    <property type="entry name" value="HTH_MARR"/>
    <property type="match status" value="1"/>
</dbReference>
<dbReference type="PANTHER" id="PTHR33164:SF5">
    <property type="entry name" value="ORGANIC HYDROPEROXIDE RESISTANCE TRANSCRIPTIONAL REGULATOR"/>
    <property type="match status" value="1"/>
</dbReference>
<dbReference type="STRING" id="440168.SAMN04487974_101568"/>
<gene>
    <name evidence="7" type="ORF">SAMN04487974_101568</name>
</gene>
<dbReference type="RefSeq" id="WP_090591108.1">
    <property type="nucleotide sequence ID" value="NZ_FNCS01000001.1"/>
</dbReference>
<dbReference type="InterPro" id="IPR036390">
    <property type="entry name" value="WH_DNA-bd_sf"/>
</dbReference>
<dbReference type="PROSITE" id="PS50995">
    <property type="entry name" value="HTH_MARR_2"/>
    <property type="match status" value="1"/>
</dbReference>
<dbReference type="Proteomes" id="UP000199495">
    <property type="component" value="Unassembled WGS sequence"/>
</dbReference>
<comment type="subcellular location">
    <subcellularLocation>
        <location evidence="1">Cytoplasm</location>
    </subcellularLocation>
</comment>
<protein>
    <submittedName>
        <fullName evidence="7">DNA-binding transcriptional regulator, MarR family</fullName>
    </submittedName>
</protein>
<evidence type="ECO:0000259" key="6">
    <source>
        <dbReference type="PROSITE" id="PS50995"/>
    </source>
</evidence>
<dbReference type="SUPFAM" id="SSF46785">
    <property type="entry name" value="Winged helix' DNA-binding domain"/>
    <property type="match status" value="1"/>
</dbReference>
<dbReference type="AlphaFoldDB" id="A0A1G7SKM9"/>
<evidence type="ECO:0000313" key="7">
    <source>
        <dbReference type="EMBL" id="SDG23548.1"/>
    </source>
</evidence>
<dbReference type="OrthoDB" id="9806864at2"/>
<dbReference type="GO" id="GO:0003700">
    <property type="term" value="F:DNA-binding transcription factor activity"/>
    <property type="evidence" value="ECO:0007669"/>
    <property type="project" value="InterPro"/>
</dbReference>
<evidence type="ECO:0000256" key="1">
    <source>
        <dbReference type="ARBA" id="ARBA00004496"/>
    </source>
</evidence>
<dbReference type="Pfam" id="PF22381">
    <property type="entry name" value="Staph_reg_Sar_Rot"/>
    <property type="match status" value="1"/>
</dbReference>
<keyword evidence="4 7" id="KW-0238">DNA-binding</keyword>